<evidence type="ECO:0000256" key="5">
    <source>
        <dbReference type="ARBA" id="ARBA00022777"/>
    </source>
</evidence>
<dbReference type="SUPFAM" id="SSF47226">
    <property type="entry name" value="Histidine-containing phosphotransfer domain, HPT domain"/>
    <property type="match status" value="1"/>
</dbReference>
<feature type="compositionally biased region" description="Acidic residues" evidence="10">
    <location>
        <begin position="322"/>
        <end position="331"/>
    </location>
</feature>
<dbReference type="SUPFAM" id="SSF52172">
    <property type="entry name" value="CheY-like"/>
    <property type="match status" value="1"/>
</dbReference>
<dbReference type="InterPro" id="IPR003594">
    <property type="entry name" value="HATPase_dom"/>
</dbReference>
<dbReference type="Gene3D" id="3.40.50.2300">
    <property type="match status" value="1"/>
</dbReference>
<dbReference type="FunFam" id="3.30.565.10:FF:000016">
    <property type="entry name" value="Chemotaxis protein CheA, putative"/>
    <property type="match status" value="1"/>
</dbReference>
<accession>A0AB37UP74</accession>
<evidence type="ECO:0000313" key="16">
    <source>
        <dbReference type="Proteomes" id="UP000282574"/>
    </source>
</evidence>
<evidence type="ECO:0000256" key="8">
    <source>
        <dbReference type="PROSITE-ProRule" id="PRU00169"/>
    </source>
</evidence>
<dbReference type="PRINTS" id="PR00344">
    <property type="entry name" value="BCTRLSENSOR"/>
</dbReference>
<dbReference type="Proteomes" id="UP000282574">
    <property type="component" value="Unassembled WGS sequence"/>
</dbReference>
<evidence type="ECO:0000256" key="4">
    <source>
        <dbReference type="ARBA" id="ARBA00022679"/>
    </source>
</evidence>
<evidence type="ECO:0000259" key="14">
    <source>
        <dbReference type="PROSITE" id="PS50894"/>
    </source>
</evidence>
<protein>
    <recommendedName>
        <fullName evidence="2">histidine kinase</fullName>
        <ecNumber evidence="2">2.7.13.3</ecNumber>
    </recommendedName>
</protein>
<evidence type="ECO:0000256" key="9">
    <source>
        <dbReference type="SAM" id="Coils"/>
    </source>
</evidence>
<dbReference type="InterPro" id="IPR036061">
    <property type="entry name" value="CheW-like_dom_sf"/>
</dbReference>
<dbReference type="PANTHER" id="PTHR43395:SF1">
    <property type="entry name" value="CHEMOTAXIS PROTEIN CHEA"/>
    <property type="match status" value="1"/>
</dbReference>
<dbReference type="InterPro" id="IPR036890">
    <property type="entry name" value="HATPase_C_sf"/>
</dbReference>
<dbReference type="Gene3D" id="3.30.565.10">
    <property type="entry name" value="Histidine kinase-like ATPase, C-terminal domain"/>
    <property type="match status" value="1"/>
</dbReference>
<feature type="domain" description="CheW-like" evidence="13">
    <location>
        <begin position="671"/>
        <end position="815"/>
    </location>
</feature>
<feature type="domain" description="HPt" evidence="14">
    <location>
        <begin position="2"/>
        <end position="105"/>
    </location>
</feature>
<dbReference type="PROSITE" id="PS50110">
    <property type="entry name" value="RESPONSE_REGULATORY"/>
    <property type="match status" value="1"/>
</dbReference>
<dbReference type="InterPro" id="IPR036641">
    <property type="entry name" value="HPT_dom_sf"/>
</dbReference>
<dbReference type="SMART" id="SM00448">
    <property type="entry name" value="REC"/>
    <property type="match status" value="1"/>
</dbReference>
<gene>
    <name evidence="15" type="ORF">DSM107010_14870</name>
</gene>
<keyword evidence="3 8" id="KW-0597">Phosphoprotein</keyword>
<organism evidence="15 16">
    <name type="scientific">Chroococcidiopsis cubana SAG 39.79</name>
    <dbReference type="NCBI Taxonomy" id="388085"/>
    <lineage>
        <taxon>Bacteria</taxon>
        <taxon>Bacillati</taxon>
        <taxon>Cyanobacteriota</taxon>
        <taxon>Cyanophyceae</taxon>
        <taxon>Chroococcidiopsidales</taxon>
        <taxon>Chroococcidiopsidaceae</taxon>
        <taxon>Chroococcidiopsis</taxon>
    </lineage>
</organism>
<feature type="compositionally biased region" description="Polar residues" evidence="10">
    <location>
        <begin position="341"/>
        <end position="352"/>
    </location>
</feature>
<feature type="compositionally biased region" description="Basic and acidic residues" evidence="10">
    <location>
        <begin position="259"/>
        <end position="279"/>
    </location>
</feature>
<dbReference type="Gene3D" id="1.20.120.160">
    <property type="entry name" value="HPT domain"/>
    <property type="match status" value="1"/>
</dbReference>
<evidence type="ECO:0000259" key="12">
    <source>
        <dbReference type="PROSITE" id="PS50110"/>
    </source>
</evidence>
<feature type="modified residue" description="Phosphohistidine" evidence="7">
    <location>
        <position position="48"/>
    </location>
</feature>
<keyword evidence="6" id="KW-0902">Two-component regulatory system</keyword>
<dbReference type="PANTHER" id="PTHR43395">
    <property type="entry name" value="SENSOR HISTIDINE KINASE CHEA"/>
    <property type="match status" value="1"/>
</dbReference>
<dbReference type="InterPro" id="IPR008207">
    <property type="entry name" value="Sig_transdc_His_kin_Hpt_dom"/>
</dbReference>
<proteinExistence type="predicted"/>
<evidence type="ECO:0000259" key="11">
    <source>
        <dbReference type="PROSITE" id="PS50109"/>
    </source>
</evidence>
<comment type="catalytic activity">
    <reaction evidence="1">
        <text>ATP + protein L-histidine = ADP + protein N-phospho-L-histidine.</text>
        <dbReference type="EC" id="2.7.13.3"/>
    </reaction>
</comment>
<dbReference type="PROSITE" id="PS50851">
    <property type="entry name" value="CHEW"/>
    <property type="match status" value="1"/>
</dbReference>
<feature type="region of interest" description="Disordered" evidence="10">
    <location>
        <begin position="257"/>
        <end position="308"/>
    </location>
</feature>
<evidence type="ECO:0000256" key="10">
    <source>
        <dbReference type="SAM" id="MobiDB-lite"/>
    </source>
</evidence>
<feature type="domain" description="Histidine kinase" evidence="11">
    <location>
        <begin position="462"/>
        <end position="669"/>
    </location>
</feature>
<evidence type="ECO:0000313" key="15">
    <source>
        <dbReference type="EMBL" id="RUT13225.1"/>
    </source>
</evidence>
<dbReference type="Pfam" id="PF00072">
    <property type="entry name" value="Response_reg"/>
    <property type="match status" value="1"/>
</dbReference>
<dbReference type="SMART" id="SM00260">
    <property type="entry name" value="CheW"/>
    <property type="match status" value="1"/>
</dbReference>
<dbReference type="SMART" id="SM00073">
    <property type="entry name" value="HPT"/>
    <property type="match status" value="1"/>
</dbReference>
<dbReference type="EC" id="2.7.13.3" evidence="2"/>
<dbReference type="GO" id="GO:0000155">
    <property type="term" value="F:phosphorelay sensor kinase activity"/>
    <property type="evidence" value="ECO:0007669"/>
    <property type="project" value="InterPro"/>
</dbReference>
<dbReference type="SMART" id="SM01231">
    <property type="entry name" value="H-kinase_dim"/>
    <property type="match status" value="1"/>
</dbReference>
<dbReference type="RefSeq" id="WP_127022709.1">
    <property type="nucleotide sequence ID" value="NZ_RSCK01000008.1"/>
</dbReference>
<dbReference type="GO" id="GO:0005737">
    <property type="term" value="C:cytoplasm"/>
    <property type="evidence" value="ECO:0007669"/>
    <property type="project" value="InterPro"/>
</dbReference>
<dbReference type="AlphaFoldDB" id="A0AB37UP74"/>
<feature type="modified residue" description="4-aspartylphosphate" evidence="8">
    <location>
        <position position="906"/>
    </location>
</feature>
<evidence type="ECO:0000256" key="3">
    <source>
        <dbReference type="ARBA" id="ARBA00022553"/>
    </source>
</evidence>
<dbReference type="InterPro" id="IPR051315">
    <property type="entry name" value="Bact_Chemotaxis_CheA"/>
</dbReference>
<keyword evidence="16" id="KW-1185">Reference proteome</keyword>
<feature type="domain" description="Response regulatory" evidence="12">
    <location>
        <begin position="856"/>
        <end position="973"/>
    </location>
</feature>
<dbReference type="Pfam" id="PF02518">
    <property type="entry name" value="HATPase_c"/>
    <property type="match status" value="1"/>
</dbReference>
<sequence>MNDSLHEQSYAYFLQEAPQLLQVLEEELLNLKAEWSMNKVHTLMRVTHTLKGSAACVGLDSIKQIAHSFEDIFRHLCRPEVTLDRETEALLFEAYDCLRTPLMAEITGSHSHDAEVFDRAAAVFSELQAKLGVNFASEVEIPNSDELGFDVTKSIFEVGVAQRLAEIDRALAGGEVETIAIALQTQAEVFLGLAESLNLPGFGAIASAAIAALAGDPDKAITIAQIALADFQQGQASILAGDRSGGGSPSAQLLELVGGEDKEDKGDKGDKGDKEDKGTRGQGSFSSPTPPALFSPTPTLPLPTPEDENSLLESIWTIAEPVEDEEAEPSEPSETVTTATNTNSERSVSPPSSLAKRDAAMSDTVRVNVGHLERLNYSIGELLTNQNRQTLQDEKLQGRMQGLLELIQQQQQMLMELKQRLDLQEKDSSSKLAVLVQSLLANGAQLQATGDEIDIYTRQSSQMLEKQSRLLNSVRDEFLTARVIPISVVFDRLPPILRQLETLHDKSVALDFSGKEVLIDKAVAEKLYDPLLHLVRNAFDHGIEPKSRRSQLGKASTGRIAIRAFHQGSHLTIEIQDDGQGLNYDRIRQRALEMGLVSPVDASSLSEVQLMDFIFEPGFSTAAQVNNLSGRGVGLDVVRAQLHSLQGAIAVYSQPQRGTTFILQVPLSLTIAKLFLCQVGSTTYALLGSAIEQILLPQPEQLRPWRGGKVLRWGEANAEQLIPVLPLKGILPYFAPLTSPADSSTALQGRIVLLRYQDQLIAVEIDQAIGEQELVIRPLDPTIVPPSYVYGGSILADGKLTLAIDTTALAKYVLERQVTQGMGQVRSDKDSSLLGSVTPMRSIGELPSKQTAVGAKILLVDDSLTWRQTLALTLQQAGYLVIQADNGREAMTQMRSHPDFGAIVCDLEMPEMNGLELLHYCRQSSSFAQIPFLILTANTDAENRTAAMELGATDYINKSRSHQELLATVAQLVR</sequence>
<evidence type="ECO:0000256" key="7">
    <source>
        <dbReference type="PROSITE-ProRule" id="PRU00110"/>
    </source>
</evidence>
<dbReference type="InterPro" id="IPR002545">
    <property type="entry name" value="CheW-lke_dom"/>
</dbReference>
<dbReference type="PROSITE" id="PS50894">
    <property type="entry name" value="HPT"/>
    <property type="match status" value="1"/>
</dbReference>
<dbReference type="InterPro" id="IPR011006">
    <property type="entry name" value="CheY-like_superfamily"/>
</dbReference>
<dbReference type="SUPFAM" id="SSF50341">
    <property type="entry name" value="CheW-like"/>
    <property type="match status" value="1"/>
</dbReference>
<evidence type="ECO:0000259" key="13">
    <source>
        <dbReference type="PROSITE" id="PS50851"/>
    </source>
</evidence>
<feature type="compositionally biased region" description="Pro residues" evidence="10">
    <location>
        <begin position="288"/>
        <end position="304"/>
    </location>
</feature>
<dbReference type="InterPro" id="IPR001789">
    <property type="entry name" value="Sig_transdc_resp-reg_receiver"/>
</dbReference>
<dbReference type="EMBL" id="RSCK01000008">
    <property type="protein sequence ID" value="RUT13225.1"/>
    <property type="molecule type" value="Genomic_DNA"/>
</dbReference>
<dbReference type="SUPFAM" id="SSF55874">
    <property type="entry name" value="ATPase domain of HSP90 chaperone/DNA topoisomerase II/histidine kinase"/>
    <property type="match status" value="1"/>
</dbReference>
<dbReference type="InterPro" id="IPR004105">
    <property type="entry name" value="CheA-like_dim"/>
</dbReference>
<feature type="coiled-coil region" evidence="9">
    <location>
        <begin position="400"/>
        <end position="427"/>
    </location>
</feature>
<dbReference type="Pfam" id="PF01584">
    <property type="entry name" value="CheW"/>
    <property type="match status" value="1"/>
</dbReference>
<keyword evidence="4" id="KW-0808">Transferase</keyword>
<evidence type="ECO:0000256" key="1">
    <source>
        <dbReference type="ARBA" id="ARBA00000085"/>
    </source>
</evidence>
<comment type="caution">
    <text evidence="15">The sequence shown here is derived from an EMBL/GenBank/DDBJ whole genome shotgun (WGS) entry which is preliminary data.</text>
</comment>
<dbReference type="SMART" id="SM00387">
    <property type="entry name" value="HATPase_c"/>
    <property type="match status" value="1"/>
</dbReference>
<dbReference type="Pfam" id="PF01627">
    <property type="entry name" value="Hpt"/>
    <property type="match status" value="1"/>
</dbReference>
<dbReference type="Gene3D" id="2.30.30.40">
    <property type="entry name" value="SH3 Domains"/>
    <property type="match status" value="1"/>
</dbReference>
<dbReference type="CDD" id="cd00088">
    <property type="entry name" value="HPT"/>
    <property type="match status" value="1"/>
</dbReference>
<keyword evidence="9" id="KW-0175">Coiled coil</keyword>
<dbReference type="PROSITE" id="PS50109">
    <property type="entry name" value="HIS_KIN"/>
    <property type="match status" value="1"/>
</dbReference>
<dbReference type="InterPro" id="IPR005467">
    <property type="entry name" value="His_kinase_dom"/>
</dbReference>
<keyword evidence="5" id="KW-0418">Kinase</keyword>
<dbReference type="GO" id="GO:0006935">
    <property type="term" value="P:chemotaxis"/>
    <property type="evidence" value="ECO:0007669"/>
    <property type="project" value="InterPro"/>
</dbReference>
<feature type="region of interest" description="Disordered" evidence="10">
    <location>
        <begin position="322"/>
        <end position="360"/>
    </location>
</feature>
<dbReference type="InterPro" id="IPR004358">
    <property type="entry name" value="Sig_transdc_His_kin-like_C"/>
</dbReference>
<evidence type="ECO:0000256" key="2">
    <source>
        <dbReference type="ARBA" id="ARBA00012438"/>
    </source>
</evidence>
<reference evidence="15 16" key="1">
    <citation type="journal article" date="2019" name="Genome Biol. Evol.">
        <title>Day and night: Metabolic profiles and evolutionary relationships of six axenic non-marine cyanobacteria.</title>
        <authorList>
            <person name="Will S.E."/>
            <person name="Henke P."/>
            <person name="Boedeker C."/>
            <person name="Huang S."/>
            <person name="Brinkmann H."/>
            <person name="Rohde M."/>
            <person name="Jarek M."/>
            <person name="Friedl T."/>
            <person name="Seufert S."/>
            <person name="Schumacher M."/>
            <person name="Overmann J."/>
            <person name="Neumann-Schaal M."/>
            <person name="Petersen J."/>
        </authorList>
    </citation>
    <scope>NUCLEOTIDE SEQUENCE [LARGE SCALE GENOMIC DNA]</scope>
    <source>
        <strain evidence="15 16">SAG 39.79</strain>
    </source>
</reference>
<name>A0AB37UP74_9CYAN</name>
<evidence type="ECO:0000256" key="6">
    <source>
        <dbReference type="ARBA" id="ARBA00023012"/>
    </source>
</evidence>